<evidence type="ECO:0000313" key="1">
    <source>
        <dbReference type="EMBL" id="EIJ31533.1"/>
    </source>
</evidence>
<evidence type="ECO:0000313" key="2">
    <source>
        <dbReference type="Proteomes" id="UP000003778"/>
    </source>
</evidence>
<name>A0ABP2NZC8_HAEPA</name>
<dbReference type="Proteomes" id="UP000003778">
    <property type="component" value="Unassembled WGS sequence"/>
</dbReference>
<dbReference type="EMBL" id="AJTC01000008">
    <property type="protein sequence ID" value="EIJ31533.1"/>
    <property type="molecule type" value="Genomic_DNA"/>
</dbReference>
<accession>A0ABP2NZC8</accession>
<protein>
    <submittedName>
        <fullName evidence="1">Uncharacterized protein</fullName>
    </submittedName>
</protein>
<reference evidence="1 2" key="1">
    <citation type="submission" date="2012-04" db="EMBL/GenBank/DDBJ databases">
        <authorList>
            <person name="Durkin A.S."/>
            <person name="McCorrison J."/>
            <person name="Torralba M."/>
            <person name="Gillis M."/>
            <person name="Methe B."/>
            <person name="Sutton G."/>
            <person name="Nelson K.E."/>
        </authorList>
    </citation>
    <scope>NUCLEOTIDE SEQUENCE [LARGE SCALE GENOMIC DNA]</scope>
    <source>
        <strain evidence="1 2">HK2019</strain>
    </source>
</reference>
<comment type="caution">
    <text evidence="1">The sequence shown here is derived from an EMBL/GenBank/DDBJ whole genome shotgun (WGS) entry which is preliminary data.</text>
</comment>
<gene>
    <name evidence="1" type="ORF">HMPREF1119_0448</name>
</gene>
<sequence length="41" mass="4974">MSAIYHKMKFFSYFFKNILFFPLNFIPADLFCKTRTEMTAL</sequence>
<keyword evidence="2" id="KW-1185">Reference proteome</keyword>
<proteinExistence type="predicted"/>
<organism evidence="1 2">
    <name type="scientific">Haemophilus parainfluenzae HK2019</name>
    <dbReference type="NCBI Taxonomy" id="1095746"/>
    <lineage>
        <taxon>Bacteria</taxon>
        <taxon>Pseudomonadati</taxon>
        <taxon>Pseudomonadota</taxon>
        <taxon>Gammaproteobacteria</taxon>
        <taxon>Pasteurellales</taxon>
        <taxon>Pasteurellaceae</taxon>
        <taxon>Haemophilus</taxon>
    </lineage>
</organism>